<dbReference type="RefSeq" id="WP_203626866.1">
    <property type="nucleotide sequence ID" value="NZ_BOLQ01000009.1"/>
</dbReference>
<keyword evidence="1" id="KW-0812">Transmembrane</keyword>
<keyword evidence="3" id="KW-1185">Reference proteome</keyword>
<evidence type="ECO:0000313" key="2">
    <source>
        <dbReference type="EMBL" id="MFD1429412.1"/>
    </source>
</evidence>
<feature type="transmembrane region" description="Helical" evidence="1">
    <location>
        <begin position="20"/>
        <end position="42"/>
    </location>
</feature>
<keyword evidence="1" id="KW-0472">Membrane</keyword>
<protein>
    <submittedName>
        <fullName evidence="2">Uncharacterized protein</fullName>
    </submittedName>
</protein>
<feature type="transmembrane region" description="Helical" evidence="1">
    <location>
        <begin position="51"/>
        <end position="74"/>
    </location>
</feature>
<evidence type="ECO:0000313" key="3">
    <source>
        <dbReference type="Proteomes" id="UP001597196"/>
    </source>
</evidence>
<accession>A0ABW4CF45</accession>
<gene>
    <name evidence="2" type="ORF">ACFQ4P_04000</name>
</gene>
<proteinExistence type="predicted"/>
<evidence type="ECO:0000256" key="1">
    <source>
        <dbReference type="SAM" id="Phobius"/>
    </source>
</evidence>
<dbReference type="Proteomes" id="UP001597196">
    <property type="component" value="Unassembled WGS sequence"/>
</dbReference>
<reference evidence="3" key="1">
    <citation type="journal article" date="2019" name="Int. J. Syst. Evol. Microbiol.">
        <title>The Global Catalogue of Microorganisms (GCM) 10K type strain sequencing project: providing services to taxonomists for standard genome sequencing and annotation.</title>
        <authorList>
            <consortium name="The Broad Institute Genomics Platform"/>
            <consortium name="The Broad Institute Genome Sequencing Center for Infectious Disease"/>
            <person name="Wu L."/>
            <person name="Ma J."/>
        </authorList>
    </citation>
    <scope>NUCLEOTIDE SEQUENCE [LARGE SCALE GENOMIC DNA]</scope>
    <source>
        <strain evidence="3">CCM 8980</strain>
    </source>
</reference>
<dbReference type="EMBL" id="JBHTOC010000005">
    <property type="protein sequence ID" value="MFD1429412.1"/>
    <property type="molecule type" value="Genomic_DNA"/>
</dbReference>
<keyword evidence="1" id="KW-1133">Transmembrane helix</keyword>
<organism evidence="2 3">
    <name type="scientific">Lacticaseibacillus mingshuiensis</name>
    <dbReference type="NCBI Taxonomy" id="2799574"/>
    <lineage>
        <taxon>Bacteria</taxon>
        <taxon>Bacillati</taxon>
        <taxon>Bacillota</taxon>
        <taxon>Bacilli</taxon>
        <taxon>Lactobacillales</taxon>
        <taxon>Lactobacillaceae</taxon>
        <taxon>Lacticaseibacillus</taxon>
    </lineage>
</organism>
<comment type="caution">
    <text evidence="2">The sequence shown here is derived from an EMBL/GenBank/DDBJ whole genome shotgun (WGS) entry which is preliminary data.</text>
</comment>
<sequence length="237" mass="26829">MFTAALTFSQWGWMEKLSTIWIPVCMFGGGALILIAAFSAIYQQRSLMKKWFLGISITLIAVATISGLVMWHLIQPYRTLLPYVSARVRVEKVELGRLVPLDGNEVATMSRLNNWRDLDKLPMYKRQTVSQPVNYLGQSNDTEYFELANKIFSFSGKIQTAPGKKTELVGYRFTVSDRRYTKLGFIDPYNISTTALAIAPAQKKRTYEPPSTVKVHYLQQDGGQWLGENDGSVDDPE</sequence>
<name>A0ABW4CF45_9LACO</name>